<name>A0A1G7EF09_9FLAO</name>
<proteinExistence type="predicted"/>
<dbReference type="Proteomes" id="UP000182114">
    <property type="component" value="Unassembled WGS sequence"/>
</dbReference>
<organism evidence="2 3">
    <name type="scientific">Cellulophaga baltica</name>
    <dbReference type="NCBI Taxonomy" id="76594"/>
    <lineage>
        <taxon>Bacteria</taxon>
        <taxon>Pseudomonadati</taxon>
        <taxon>Bacteroidota</taxon>
        <taxon>Flavobacteriia</taxon>
        <taxon>Flavobacteriales</taxon>
        <taxon>Flavobacteriaceae</taxon>
        <taxon>Cellulophaga</taxon>
    </lineage>
</organism>
<dbReference type="Gene3D" id="3.40.630.30">
    <property type="match status" value="1"/>
</dbReference>
<dbReference type="SUPFAM" id="SSF55729">
    <property type="entry name" value="Acyl-CoA N-acyltransferases (Nat)"/>
    <property type="match status" value="1"/>
</dbReference>
<gene>
    <name evidence="2" type="ORF">SAMN04487992_102283</name>
</gene>
<dbReference type="InterPro" id="IPR000182">
    <property type="entry name" value="GNAT_dom"/>
</dbReference>
<protein>
    <recommendedName>
        <fullName evidence="1">N-acetyltransferase domain-containing protein</fullName>
    </recommendedName>
</protein>
<keyword evidence="3" id="KW-1185">Reference proteome</keyword>
<dbReference type="GO" id="GO:0016747">
    <property type="term" value="F:acyltransferase activity, transferring groups other than amino-acyl groups"/>
    <property type="evidence" value="ECO:0007669"/>
    <property type="project" value="InterPro"/>
</dbReference>
<dbReference type="AlphaFoldDB" id="A0A1G7EF09"/>
<evidence type="ECO:0000313" key="3">
    <source>
        <dbReference type="Proteomes" id="UP000182114"/>
    </source>
</evidence>
<feature type="domain" description="N-acetyltransferase" evidence="1">
    <location>
        <begin position="35"/>
        <end position="130"/>
    </location>
</feature>
<evidence type="ECO:0000259" key="1">
    <source>
        <dbReference type="Pfam" id="PF00583"/>
    </source>
</evidence>
<accession>A0A1G7EF09</accession>
<evidence type="ECO:0000313" key="2">
    <source>
        <dbReference type="EMBL" id="SDE62259.1"/>
    </source>
</evidence>
<sequence length="149" mass="17123">MALDFSKYVGPPGTFIDMLPLDWQDALKVVWSKLSGTSEIVVLKEEGAILAGGIIFKEMTADMQLFKEVAEKLLASNSYYIGYLWVIEARRGENLGSLWLQNIRQEYPSNSFWLTIEEEGLKQFYEKNGFHLFSKKESNGEKEWLLKSN</sequence>
<dbReference type="RefSeq" id="WP_024479416.1">
    <property type="nucleotide sequence ID" value="NZ_FNBD01000002.1"/>
</dbReference>
<dbReference type="EMBL" id="FNBD01000002">
    <property type="protein sequence ID" value="SDE62259.1"/>
    <property type="molecule type" value="Genomic_DNA"/>
</dbReference>
<dbReference type="Pfam" id="PF00583">
    <property type="entry name" value="Acetyltransf_1"/>
    <property type="match status" value="1"/>
</dbReference>
<dbReference type="InterPro" id="IPR016181">
    <property type="entry name" value="Acyl_CoA_acyltransferase"/>
</dbReference>
<reference evidence="3" key="1">
    <citation type="submission" date="2016-10" db="EMBL/GenBank/DDBJ databases">
        <authorList>
            <person name="Varghese N."/>
            <person name="Submissions S."/>
        </authorList>
    </citation>
    <scope>NUCLEOTIDE SEQUENCE [LARGE SCALE GENOMIC DNA]</scope>
    <source>
        <strain evidence="3">DSM 24729</strain>
    </source>
</reference>
<dbReference type="eggNOG" id="COG0456">
    <property type="taxonomic scope" value="Bacteria"/>
</dbReference>